<dbReference type="Gene3D" id="1.10.10.10">
    <property type="entry name" value="Winged helix-like DNA-binding domain superfamily/Winged helix DNA-binding domain"/>
    <property type="match status" value="1"/>
</dbReference>
<dbReference type="InterPro" id="IPR036388">
    <property type="entry name" value="WH-like_DNA-bd_sf"/>
</dbReference>
<reference evidence="5" key="1">
    <citation type="submission" date="2014-01" db="EMBL/GenBank/DDBJ databases">
        <authorList>
            <person name="Brown-Elliot B."/>
            <person name="Wallace R."/>
            <person name="Lenaerts A."/>
            <person name="Ordway D."/>
            <person name="DeGroote M.A."/>
            <person name="Parker T."/>
            <person name="Sizemore C."/>
            <person name="Tallon L.J."/>
            <person name="Sadzewicz L.K."/>
            <person name="Sengamalay N."/>
            <person name="Fraser C.M."/>
            <person name="Hine E."/>
            <person name="Shefchek K.A."/>
            <person name="Das S.P."/>
            <person name="Tettelin H."/>
        </authorList>
    </citation>
    <scope>NUCLEOTIDE SEQUENCE [LARGE SCALE GENOMIC DNA]</scope>
    <source>
        <strain evidence="5">4042</strain>
    </source>
</reference>
<evidence type="ECO:0000256" key="1">
    <source>
        <dbReference type="ARBA" id="ARBA00023015"/>
    </source>
</evidence>
<dbReference type="InterPro" id="IPR002577">
    <property type="entry name" value="HTH_HxlR"/>
</dbReference>
<keyword evidence="1" id="KW-0805">Transcription regulation</keyword>
<keyword evidence="3" id="KW-0804">Transcription</keyword>
<accession>X8DKS0</accession>
<evidence type="ECO:0000256" key="3">
    <source>
        <dbReference type="ARBA" id="ARBA00023163"/>
    </source>
</evidence>
<name>X8DKS0_MYCXE</name>
<dbReference type="PROSITE" id="PS51118">
    <property type="entry name" value="HTH_HXLR"/>
    <property type="match status" value="1"/>
</dbReference>
<evidence type="ECO:0000256" key="2">
    <source>
        <dbReference type="ARBA" id="ARBA00023125"/>
    </source>
</evidence>
<dbReference type="PANTHER" id="PTHR33204">
    <property type="entry name" value="TRANSCRIPTIONAL REGULATOR, MARR FAMILY"/>
    <property type="match status" value="1"/>
</dbReference>
<dbReference type="GO" id="GO:0003677">
    <property type="term" value="F:DNA binding"/>
    <property type="evidence" value="ECO:0007669"/>
    <property type="project" value="UniProtKB-KW"/>
</dbReference>
<sequence>MLPRTYEHQVCSIARSLELIGDRWTLLIVRDALRGVRRFDDFRARLGVAHNVLSDRLSRLTEAGVLERRRYQQRPDRYEYHPTQQGLDLWPVLMSLLLWATATSHPTDRPRSCHIATAGPAHVPADVCHLRDAARAARCRAHARAGRRVYCVMQATLK</sequence>
<evidence type="ECO:0000313" key="5">
    <source>
        <dbReference type="EMBL" id="EUA68646.1"/>
    </source>
</evidence>
<dbReference type="EMBL" id="JAOB01000013">
    <property type="protein sequence ID" value="EUA68646.1"/>
    <property type="molecule type" value="Genomic_DNA"/>
</dbReference>
<dbReference type="InterPro" id="IPR036390">
    <property type="entry name" value="WH_DNA-bd_sf"/>
</dbReference>
<protein>
    <submittedName>
        <fullName evidence="5">HxlR-like helix-turn-helix family protein</fullName>
    </submittedName>
</protein>
<dbReference type="PANTHER" id="PTHR33204:SF18">
    <property type="entry name" value="TRANSCRIPTIONAL REGULATORY PROTEIN"/>
    <property type="match status" value="1"/>
</dbReference>
<organism evidence="5">
    <name type="scientific">Mycobacterium xenopi 4042</name>
    <dbReference type="NCBI Taxonomy" id="1299334"/>
    <lineage>
        <taxon>Bacteria</taxon>
        <taxon>Bacillati</taxon>
        <taxon>Actinomycetota</taxon>
        <taxon>Actinomycetes</taxon>
        <taxon>Mycobacteriales</taxon>
        <taxon>Mycobacteriaceae</taxon>
        <taxon>Mycobacterium</taxon>
    </lineage>
</organism>
<gene>
    <name evidence="5" type="ORF">I553_1834</name>
</gene>
<dbReference type="AlphaFoldDB" id="X8DKS0"/>
<keyword evidence="2" id="KW-0238">DNA-binding</keyword>
<evidence type="ECO:0000259" key="4">
    <source>
        <dbReference type="PROSITE" id="PS51118"/>
    </source>
</evidence>
<dbReference type="SUPFAM" id="SSF46785">
    <property type="entry name" value="Winged helix' DNA-binding domain"/>
    <property type="match status" value="1"/>
</dbReference>
<proteinExistence type="predicted"/>
<feature type="domain" description="HTH hxlR-type" evidence="4">
    <location>
        <begin position="11"/>
        <end position="108"/>
    </location>
</feature>
<dbReference type="Pfam" id="PF01638">
    <property type="entry name" value="HxlR"/>
    <property type="match status" value="1"/>
</dbReference>
<dbReference type="PATRIC" id="fig|1299334.3.peg.1320"/>
<comment type="caution">
    <text evidence="5">The sequence shown here is derived from an EMBL/GenBank/DDBJ whole genome shotgun (WGS) entry which is preliminary data.</text>
</comment>